<comment type="caution">
    <text evidence="9">The sequence shown here is derived from an EMBL/GenBank/DDBJ whole genome shotgun (WGS) entry which is preliminary data.</text>
</comment>
<feature type="transmembrane region" description="Helical" evidence="7">
    <location>
        <begin position="427"/>
        <end position="453"/>
    </location>
</feature>
<dbReference type="GO" id="GO:0005886">
    <property type="term" value="C:plasma membrane"/>
    <property type="evidence" value="ECO:0007669"/>
    <property type="project" value="UniProtKB-SubCell"/>
</dbReference>
<feature type="domain" description="EccD-like transmembrane" evidence="8">
    <location>
        <begin position="120"/>
        <end position="456"/>
    </location>
</feature>
<feature type="transmembrane region" description="Helical" evidence="7">
    <location>
        <begin position="322"/>
        <end position="342"/>
    </location>
</feature>
<feature type="transmembrane region" description="Helical" evidence="7">
    <location>
        <begin position="397"/>
        <end position="415"/>
    </location>
</feature>
<dbReference type="NCBIfam" id="TIGR03920">
    <property type="entry name" value="T7SS_EccD"/>
    <property type="match status" value="1"/>
</dbReference>
<dbReference type="InterPro" id="IPR006707">
    <property type="entry name" value="T7SS_EccD"/>
</dbReference>
<evidence type="ECO:0000256" key="7">
    <source>
        <dbReference type="SAM" id="Phobius"/>
    </source>
</evidence>
<feature type="transmembrane region" description="Helical" evidence="7">
    <location>
        <begin position="179"/>
        <end position="199"/>
    </location>
</feature>
<dbReference type="PIRSF" id="PIRSF017804">
    <property type="entry name" value="Secretion_EccD1"/>
    <property type="match status" value="1"/>
</dbReference>
<organism evidence="9 10">
    <name type="scientific">Rugosimonospora africana</name>
    <dbReference type="NCBI Taxonomy" id="556532"/>
    <lineage>
        <taxon>Bacteria</taxon>
        <taxon>Bacillati</taxon>
        <taxon>Actinomycetota</taxon>
        <taxon>Actinomycetes</taxon>
        <taxon>Micromonosporales</taxon>
        <taxon>Micromonosporaceae</taxon>
        <taxon>Rugosimonospora</taxon>
    </lineage>
</organism>
<dbReference type="InterPro" id="IPR024962">
    <property type="entry name" value="YukD-like"/>
</dbReference>
<accession>A0A8J3R0X3</accession>
<evidence type="ECO:0000313" key="10">
    <source>
        <dbReference type="Proteomes" id="UP000642748"/>
    </source>
</evidence>
<evidence type="ECO:0000259" key="8">
    <source>
        <dbReference type="Pfam" id="PF19053"/>
    </source>
</evidence>
<name>A0A8J3R0X3_9ACTN</name>
<dbReference type="Pfam" id="PF08817">
    <property type="entry name" value="YukD"/>
    <property type="match status" value="1"/>
</dbReference>
<comment type="similarity">
    <text evidence="2">Belongs to the EccD/Snm4 family.</text>
</comment>
<evidence type="ECO:0000256" key="5">
    <source>
        <dbReference type="ARBA" id="ARBA00022989"/>
    </source>
</evidence>
<feature type="transmembrane region" description="Helical" evidence="7">
    <location>
        <begin position="219"/>
        <end position="237"/>
    </location>
</feature>
<evidence type="ECO:0000256" key="2">
    <source>
        <dbReference type="ARBA" id="ARBA00006162"/>
    </source>
</evidence>
<feature type="transmembrane region" description="Helical" evidence="7">
    <location>
        <begin position="148"/>
        <end position="167"/>
    </location>
</feature>
<protein>
    <submittedName>
        <fullName evidence="9">Type VII secretion integral membrane protein EccD</fullName>
    </submittedName>
</protein>
<evidence type="ECO:0000256" key="4">
    <source>
        <dbReference type="ARBA" id="ARBA00022692"/>
    </source>
</evidence>
<evidence type="ECO:0000256" key="6">
    <source>
        <dbReference type="ARBA" id="ARBA00023136"/>
    </source>
</evidence>
<gene>
    <name evidence="9" type="ORF">Raf01_63580</name>
</gene>
<sequence length="458" mass="44914">MPVTTATGLAKLTVNTPQRRIDVALPEQAPLGELLPDLLRHAGIGLADEGQAHGGWALRRADGTALAVGAGLAAQGVRDGDVLYLGPGQAPWPELEYDDVVDAIAAGARGHGQVWDGAATRTTGLTAAALVLLLGAGALLGAPGHGALPGLVGLGAALLLTLGGIVASRAYADSAAGSVLAALALPYAFAGGLLVLAPGVPADRGTLTVAFGPDFAPRLLVASVAVVVVAAVAAVGIGDRLRIFVAGLAAGCLGVLGAGLGYRLSAGLAAAVVLAVLVIGAAAVPLLAMRLGNLPVPVLAPDQPERLDRARVHAAAVRADEILAGLLSGLAVAATVAAVSLAGSAGDAGRLLVAVAAAGFLVRARLFPAVRHRLPLLLAGAGTAGALLTRVPATLPVVAGALAVAVVCLAAGLRYRTRPPGPYLGRAADLLDALCVISVIPIACAVLGLYGAVRGLAG</sequence>
<dbReference type="EMBL" id="BONZ01000064">
    <property type="protein sequence ID" value="GIH18186.1"/>
    <property type="molecule type" value="Genomic_DNA"/>
</dbReference>
<keyword evidence="5 7" id="KW-1133">Transmembrane helix</keyword>
<dbReference type="Gene3D" id="3.10.20.90">
    <property type="entry name" value="Phosphatidylinositol 3-kinase Catalytic Subunit, Chain A, domain 1"/>
    <property type="match status" value="1"/>
</dbReference>
<feature type="transmembrane region" description="Helical" evidence="7">
    <location>
        <begin position="244"/>
        <end position="262"/>
    </location>
</feature>
<keyword evidence="10" id="KW-1185">Reference proteome</keyword>
<proteinExistence type="inferred from homology"/>
<evidence type="ECO:0000256" key="1">
    <source>
        <dbReference type="ARBA" id="ARBA00004651"/>
    </source>
</evidence>
<feature type="transmembrane region" description="Helical" evidence="7">
    <location>
        <begin position="123"/>
        <end position="142"/>
    </location>
</feature>
<dbReference type="AlphaFoldDB" id="A0A8J3R0X3"/>
<dbReference type="InterPro" id="IPR044049">
    <property type="entry name" value="EccD_transm"/>
</dbReference>
<keyword evidence="6 7" id="KW-0472">Membrane</keyword>
<dbReference type="Proteomes" id="UP000642748">
    <property type="component" value="Unassembled WGS sequence"/>
</dbReference>
<keyword evidence="3" id="KW-1003">Cell membrane</keyword>
<dbReference type="Pfam" id="PF19053">
    <property type="entry name" value="EccD"/>
    <property type="match status" value="1"/>
</dbReference>
<feature type="transmembrane region" description="Helical" evidence="7">
    <location>
        <begin position="268"/>
        <end position="288"/>
    </location>
</feature>
<comment type="subcellular location">
    <subcellularLocation>
        <location evidence="1">Cell membrane</location>
        <topology evidence="1">Multi-pass membrane protein</topology>
    </subcellularLocation>
</comment>
<evidence type="ECO:0000313" key="9">
    <source>
        <dbReference type="EMBL" id="GIH18186.1"/>
    </source>
</evidence>
<evidence type="ECO:0000256" key="3">
    <source>
        <dbReference type="ARBA" id="ARBA00022475"/>
    </source>
</evidence>
<reference evidence="9" key="1">
    <citation type="submission" date="2021-01" db="EMBL/GenBank/DDBJ databases">
        <title>Whole genome shotgun sequence of Rugosimonospora africana NBRC 104875.</title>
        <authorList>
            <person name="Komaki H."/>
            <person name="Tamura T."/>
        </authorList>
    </citation>
    <scope>NUCLEOTIDE SEQUENCE</scope>
    <source>
        <strain evidence="9">NBRC 104875</strain>
    </source>
</reference>
<keyword evidence="4 7" id="KW-0812">Transmembrane</keyword>